<evidence type="ECO:0000256" key="4">
    <source>
        <dbReference type="ARBA" id="ARBA00023002"/>
    </source>
</evidence>
<dbReference type="KEGG" id="pmw:B2K_25085"/>
<proteinExistence type="inferred from homology"/>
<dbReference type="Proteomes" id="UP000007392">
    <property type="component" value="Chromosome"/>
</dbReference>
<accession>I0BNH4</accession>
<evidence type="ECO:0000256" key="1">
    <source>
        <dbReference type="ARBA" id="ARBA00010617"/>
    </source>
</evidence>
<dbReference type="InterPro" id="IPR002401">
    <property type="entry name" value="Cyt_P450_E_grp-I"/>
</dbReference>
<dbReference type="PATRIC" id="fig|997761.3.peg.4982"/>
<reference evidence="9 10" key="1">
    <citation type="submission" date="2013-06" db="EMBL/GenBank/DDBJ databases">
        <title>Complete genome sequence of Paenibacillus mucilaginosus K02.</title>
        <authorList>
            <person name="Xiao B."/>
            <person name="Sun L."/>
            <person name="Xiao L."/>
            <person name="Lian B."/>
        </authorList>
    </citation>
    <scope>NUCLEOTIDE SEQUENCE [LARGE SCALE GENOMIC DNA]</scope>
    <source>
        <strain evidence="9 10">K02</strain>
    </source>
</reference>
<name>I0BNH4_9BACL</name>
<evidence type="ECO:0000313" key="9">
    <source>
        <dbReference type="EMBL" id="AFH63921.1"/>
    </source>
</evidence>
<sequence length="440" mass="49697">MSSIQGIRTSRLRNFFAFQRDPLGFMVEQLHEGELVSLRTSRTRPTFIVNSPRFVQSILVSQESSFRKGRSSDVLRRTLGDGLLTTEKETHSVQKRYMQPAFYKERIQAYAETVRELTREAADRIRPGQTVALHDELMQLTLSIIAKTMFGADVDELKAELAAAVNDTIERTAKTLFSPLVLPLSYPTPGNRVHRRAIRTLEEMVYAVLDDASRTPEKYRSTLLGMLLDTTDGEGNPLPREEIRDQMMTMLLAGHETTANLLTWVLYSLGREPEVAAELYRELDGLHGTPMSAFEAYRRFTFLPKVVQEALRLYPPAWMILRESEEEVVLHGETFPAGSTFLVSPYAIHRNGEVFEEPLAFRPHRFDGGESAWPRFAYFPFGGGARGCIGSNFAMMEASLILSGLCRSLHFEPLDDAPAVPEPLVSLRIRGGLRMRAVPR</sequence>
<dbReference type="PRINTS" id="PR00385">
    <property type="entry name" value="P450"/>
</dbReference>
<evidence type="ECO:0000256" key="7">
    <source>
        <dbReference type="PIRSR" id="PIRSR602401-1"/>
    </source>
</evidence>
<keyword evidence="6 8" id="KW-0503">Monooxygenase</keyword>
<dbReference type="InterPro" id="IPR050196">
    <property type="entry name" value="Cytochrome_P450_Monoox"/>
</dbReference>
<dbReference type="PANTHER" id="PTHR24291:SF50">
    <property type="entry name" value="BIFUNCTIONAL ALBAFLAVENONE MONOOXYGENASE_TERPENE SYNTHASE"/>
    <property type="match status" value="1"/>
</dbReference>
<evidence type="ECO:0000256" key="5">
    <source>
        <dbReference type="ARBA" id="ARBA00023004"/>
    </source>
</evidence>
<evidence type="ECO:0000256" key="8">
    <source>
        <dbReference type="RuleBase" id="RU000461"/>
    </source>
</evidence>
<dbReference type="AlphaFoldDB" id="I0BNH4"/>
<dbReference type="InterPro" id="IPR036396">
    <property type="entry name" value="Cyt_P450_sf"/>
</dbReference>
<evidence type="ECO:0000256" key="3">
    <source>
        <dbReference type="ARBA" id="ARBA00022723"/>
    </source>
</evidence>
<dbReference type="Gene3D" id="1.10.630.10">
    <property type="entry name" value="Cytochrome P450"/>
    <property type="match status" value="1"/>
</dbReference>
<evidence type="ECO:0000256" key="6">
    <source>
        <dbReference type="ARBA" id="ARBA00023033"/>
    </source>
</evidence>
<dbReference type="SUPFAM" id="SSF48264">
    <property type="entry name" value="Cytochrome P450"/>
    <property type="match status" value="1"/>
</dbReference>
<dbReference type="OrthoDB" id="9789468at2"/>
<keyword evidence="5 7" id="KW-0408">Iron</keyword>
<dbReference type="PANTHER" id="PTHR24291">
    <property type="entry name" value="CYTOCHROME P450 FAMILY 4"/>
    <property type="match status" value="1"/>
</dbReference>
<dbReference type="PROSITE" id="PS00086">
    <property type="entry name" value="CYTOCHROME_P450"/>
    <property type="match status" value="1"/>
</dbReference>
<evidence type="ECO:0000256" key="2">
    <source>
        <dbReference type="ARBA" id="ARBA00022617"/>
    </source>
</evidence>
<dbReference type="InterPro" id="IPR001128">
    <property type="entry name" value="Cyt_P450"/>
</dbReference>
<dbReference type="GO" id="GO:0016705">
    <property type="term" value="F:oxidoreductase activity, acting on paired donors, with incorporation or reduction of molecular oxygen"/>
    <property type="evidence" value="ECO:0007669"/>
    <property type="project" value="InterPro"/>
</dbReference>
<dbReference type="EMBL" id="CP003422">
    <property type="protein sequence ID" value="AFH63921.1"/>
    <property type="molecule type" value="Genomic_DNA"/>
</dbReference>
<keyword evidence="4 8" id="KW-0560">Oxidoreductase</keyword>
<dbReference type="PRINTS" id="PR00463">
    <property type="entry name" value="EP450I"/>
</dbReference>
<protein>
    <submittedName>
        <fullName evidence="9">FAD-dependent pyridine nucleotide-disulfide oxidoreductase</fullName>
    </submittedName>
</protein>
<gene>
    <name evidence="9" type="ORF">B2K_25085</name>
</gene>
<comment type="similarity">
    <text evidence="1 8">Belongs to the cytochrome P450 family.</text>
</comment>
<feature type="binding site" description="axial binding residue" evidence="7">
    <location>
        <position position="388"/>
    </location>
    <ligand>
        <name>heme</name>
        <dbReference type="ChEBI" id="CHEBI:30413"/>
    </ligand>
    <ligandPart>
        <name>Fe</name>
        <dbReference type="ChEBI" id="CHEBI:18248"/>
    </ligandPart>
</feature>
<dbReference type="RefSeq" id="WP_014651975.1">
    <property type="nucleotide sequence ID" value="NC_017672.3"/>
</dbReference>
<dbReference type="HOGENOM" id="CLU_001570_5_1_9"/>
<keyword evidence="3 7" id="KW-0479">Metal-binding</keyword>
<dbReference type="Pfam" id="PF00067">
    <property type="entry name" value="p450"/>
    <property type="match status" value="1"/>
</dbReference>
<organism evidence="9 10">
    <name type="scientific">Paenibacillus mucilaginosus K02</name>
    <dbReference type="NCBI Taxonomy" id="997761"/>
    <lineage>
        <taxon>Bacteria</taxon>
        <taxon>Bacillati</taxon>
        <taxon>Bacillota</taxon>
        <taxon>Bacilli</taxon>
        <taxon>Bacillales</taxon>
        <taxon>Paenibacillaceae</taxon>
        <taxon>Paenibacillus</taxon>
    </lineage>
</organism>
<dbReference type="GO" id="GO:0020037">
    <property type="term" value="F:heme binding"/>
    <property type="evidence" value="ECO:0007669"/>
    <property type="project" value="InterPro"/>
</dbReference>
<keyword evidence="2 7" id="KW-0349">Heme</keyword>
<dbReference type="GO" id="GO:0005506">
    <property type="term" value="F:iron ion binding"/>
    <property type="evidence" value="ECO:0007669"/>
    <property type="project" value="InterPro"/>
</dbReference>
<evidence type="ECO:0000313" key="10">
    <source>
        <dbReference type="Proteomes" id="UP000007392"/>
    </source>
</evidence>
<dbReference type="InterPro" id="IPR017972">
    <property type="entry name" value="Cyt_P450_CS"/>
</dbReference>
<dbReference type="GO" id="GO:0004497">
    <property type="term" value="F:monooxygenase activity"/>
    <property type="evidence" value="ECO:0007669"/>
    <property type="project" value="UniProtKB-KW"/>
</dbReference>
<comment type="cofactor">
    <cofactor evidence="7">
        <name>heme</name>
        <dbReference type="ChEBI" id="CHEBI:30413"/>
    </cofactor>
</comment>